<reference evidence="4" key="2">
    <citation type="submission" date="2021-04" db="EMBL/GenBank/DDBJ databases">
        <authorList>
            <person name="Gilroy R."/>
        </authorList>
    </citation>
    <scope>NUCLEOTIDE SEQUENCE</scope>
    <source>
        <strain evidence="4">378</strain>
    </source>
</reference>
<dbReference type="InterPro" id="IPR003423">
    <property type="entry name" value="OMP_efflux"/>
</dbReference>
<evidence type="ECO:0000313" key="5">
    <source>
        <dbReference type="Proteomes" id="UP000733611"/>
    </source>
</evidence>
<keyword evidence="3" id="KW-0175">Coiled coil</keyword>
<feature type="signal peptide" evidence="2">
    <location>
        <begin position="1"/>
        <end position="29"/>
    </location>
</feature>
<dbReference type="Pfam" id="PF02321">
    <property type="entry name" value="OEP"/>
    <property type="match status" value="2"/>
</dbReference>
<keyword evidence="2" id="KW-0732">Signal</keyword>
<comment type="similarity">
    <text evidence="1 2">Belongs to the outer membrane factor (OMF) (TC 1.B.17) family.</text>
</comment>
<keyword evidence="2" id="KW-0449">Lipoprotein</keyword>
<keyword evidence="2" id="KW-1134">Transmembrane beta strand</keyword>
<evidence type="ECO:0000256" key="1">
    <source>
        <dbReference type="ARBA" id="ARBA00007613"/>
    </source>
</evidence>
<dbReference type="Gene3D" id="1.20.1600.10">
    <property type="entry name" value="Outer membrane efflux proteins (OEP)"/>
    <property type="match status" value="1"/>
</dbReference>
<keyword evidence="2" id="KW-0812">Transmembrane</keyword>
<name>A0A948WYQ1_9GAMM</name>
<reference evidence="4" key="1">
    <citation type="journal article" date="2021" name="PeerJ">
        <title>Extensive microbial diversity within the chicken gut microbiome revealed by metagenomics and culture.</title>
        <authorList>
            <person name="Gilroy R."/>
            <person name="Ravi A."/>
            <person name="Getino M."/>
            <person name="Pursley I."/>
            <person name="Horton D.L."/>
            <person name="Alikhan N.F."/>
            <person name="Baker D."/>
            <person name="Gharbi K."/>
            <person name="Hall N."/>
            <person name="Watson M."/>
            <person name="Adriaenssens E.M."/>
            <person name="Foster-Nyarko E."/>
            <person name="Jarju S."/>
            <person name="Secka A."/>
            <person name="Antonio M."/>
            <person name="Oren A."/>
            <person name="Chaudhuri R.R."/>
            <person name="La Ragione R."/>
            <person name="Hildebrand F."/>
            <person name="Pallen M.J."/>
        </authorList>
    </citation>
    <scope>NUCLEOTIDE SEQUENCE</scope>
    <source>
        <strain evidence="4">378</strain>
    </source>
</reference>
<accession>A0A948WYQ1</accession>
<dbReference type="PROSITE" id="PS51257">
    <property type="entry name" value="PROKAR_LIPOPROTEIN"/>
    <property type="match status" value="1"/>
</dbReference>
<evidence type="ECO:0000256" key="3">
    <source>
        <dbReference type="SAM" id="Coils"/>
    </source>
</evidence>
<dbReference type="AlphaFoldDB" id="A0A948WYQ1"/>
<dbReference type="SUPFAM" id="SSF56954">
    <property type="entry name" value="Outer membrane efflux proteins (OEP)"/>
    <property type="match status" value="1"/>
</dbReference>
<dbReference type="Proteomes" id="UP000733611">
    <property type="component" value="Unassembled WGS sequence"/>
</dbReference>
<dbReference type="PANTHER" id="PTHR30203">
    <property type="entry name" value="OUTER MEMBRANE CATION EFFLUX PROTEIN"/>
    <property type="match status" value="1"/>
</dbReference>
<proteinExistence type="inferred from homology"/>
<dbReference type="Gene3D" id="2.20.200.10">
    <property type="entry name" value="Outer membrane efflux proteins (OEP)"/>
    <property type="match status" value="1"/>
</dbReference>
<dbReference type="InterPro" id="IPR010131">
    <property type="entry name" value="MdtP/NodT-like"/>
</dbReference>
<comment type="subcellular location">
    <subcellularLocation>
        <location evidence="2">Cell outer membrane</location>
        <topology evidence="2">Lipid-anchor</topology>
    </subcellularLocation>
</comment>
<keyword evidence="2" id="KW-0564">Palmitate</keyword>
<dbReference type="GO" id="GO:0009279">
    <property type="term" value="C:cell outer membrane"/>
    <property type="evidence" value="ECO:0007669"/>
    <property type="project" value="UniProtKB-SubCell"/>
</dbReference>
<dbReference type="GO" id="GO:0015562">
    <property type="term" value="F:efflux transmembrane transporter activity"/>
    <property type="evidence" value="ECO:0007669"/>
    <property type="project" value="InterPro"/>
</dbReference>
<feature type="coiled-coil region" evidence="3">
    <location>
        <begin position="196"/>
        <end position="223"/>
    </location>
</feature>
<protein>
    <submittedName>
        <fullName evidence="4">TolC family protein</fullName>
    </submittedName>
</protein>
<feature type="chain" id="PRO_5038157055" evidence="2">
    <location>
        <begin position="30"/>
        <end position="520"/>
    </location>
</feature>
<dbReference type="EMBL" id="JAHLFE010000001">
    <property type="protein sequence ID" value="MBU3843254.1"/>
    <property type="molecule type" value="Genomic_DNA"/>
</dbReference>
<keyword evidence="2" id="KW-0472">Membrane</keyword>
<comment type="caution">
    <text evidence="4">The sequence shown here is derived from an EMBL/GenBank/DDBJ whole genome shotgun (WGS) entry which is preliminary data.</text>
</comment>
<dbReference type="NCBIfam" id="TIGR01845">
    <property type="entry name" value="outer_NodT"/>
    <property type="match status" value="1"/>
</dbReference>
<dbReference type="PANTHER" id="PTHR30203:SF32">
    <property type="entry name" value="CATION EFFLUX SYSTEM PROTEIN CUSC"/>
    <property type="match status" value="1"/>
</dbReference>
<sequence length="520" mass="57426">MRTLFCSQGLRYSLWGLSCLFLSSCSLLQTDYENHIAATAPHGYGELYNAPSQKVSLDGAAQDPSSSVAAQLDFYRCYNDDKLNAMIERTLSHNYEITTAYLNLRQAEVSLGLAQANLHPTANASLSSNLNKDLSHGASERRSSSGSFSLAYEVDLFGRLDAGERSSYEAFKATAFDYKAMRLTLIQRCSEYYWNYAYAKEALQMAQEQLQTSQRRLDLIKTMWLNGASDGLEYDQALVNHRSVEQMVYQRSYELTAAHNALTTLLGEYTDTPLEAAITDMALEKTRTPQIEVALPASLLQNRPDLMAYEARVRAAYADVDMATASFYPTFNLNAGVNGGSSDNLLRFLTDPVGALGAAIAFPFLNFNELSLQKESTLLARDQARLDFANGFITAVEEVSNALNEMSYQEQLLKSIGSEYLLTKSNYERYLERFRYGSASISDVLDASDSLRSAQTRLLSCKRDLLNASMMLMIALGGDSFTKPDAEPAALPSNGAAEPVDVYAPEVILLQATQEVTPVA</sequence>
<evidence type="ECO:0000313" key="4">
    <source>
        <dbReference type="EMBL" id="MBU3843254.1"/>
    </source>
</evidence>
<organism evidence="4 5">
    <name type="scientific">Candidatus Anaerobiospirillum pullicola</name>
    <dbReference type="NCBI Taxonomy" id="2838451"/>
    <lineage>
        <taxon>Bacteria</taxon>
        <taxon>Pseudomonadati</taxon>
        <taxon>Pseudomonadota</taxon>
        <taxon>Gammaproteobacteria</taxon>
        <taxon>Aeromonadales</taxon>
        <taxon>Succinivibrionaceae</taxon>
        <taxon>Anaerobiospirillum</taxon>
    </lineage>
</organism>
<gene>
    <name evidence="4" type="ORF">H9847_00015</name>
</gene>
<evidence type="ECO:0000256" key="2">
    <source>
        <dbReference type="RuleBase" id="RU362097"/>
    </source>
</evidence>